<evidence type="ECO:0000256" key="1">
    <source>
        <dbReference type="ARBA" id="ARBA00004651"/>
    </source>
</evidence>
<feature type="compositionally biased region" description="Low complexity" evidence="8">
    <location>
        <begin position="240"/>
        <end position="251"/>
    </location>
</feature>
<sequence>MSQYPAGTSPLTRVETHISHRGFRVPDPFAPRQRPGASLVNALLATALFRCWHILLFFAAWSTLISVLNEQGHKLFIQPTLLTVVGTVLGFVISYRTTSSFERYNEGRRLWSQVILASRTFARTTWFHVPDQPATEKVTADEMAARGLIEKKSVINLLEAFAISVKHYLRGEDGIYYQDLYYLVKFLPAYALPAGIPSQADLRSPDPLEDVTSAEDSRLPSSPGGSSFLYQRSYTSAPSLPVPVTSTSPASRKTTFQTLPSRPAPANPRDKIILPQGDEGFLLPARMPPKYHLFDLFPFSLLANWLTKRGRELKGKKAAKLRAQMRQNAVSHNLPLEISLYLSSYIAALQKRKQIDVPTANTLLGCQIQLVDALTGLERILTTPIPFSYSIHLWAVTIIYCFFLPFQIWPTLRWVTIPGTTILSFMFFGFLVAGEEIENPFGYDKNDLNLDHFTNNIIRNELRAITSAPAPDPARWAFAAENDLLFSNTTDHDSPRVPPLEWMQRGHVEMQKAMSTF</sequence>
<dbReference type="AlphaFoldDB" id="A0A9P3PSJ2"/>
<evidence type="ECO:0000256" key="4">
    <source>
        <dbReference type="ARBA" id="ARBA00022692"/>
    </source>
</evidence>
<evidence type="ECO:0000313" key="10">
    <source>
        <dbReference type="EMBL" id="GLB41263.1"/>
    </source>
</evidence>
<dbReference type="GO" id="GO:0005254">
    <property type="term" value="F:chloride channel activity"/>
    <property type="evidence" value="ECO:0007669"/>
    <property type="project" value="InterPro"/>
</dbReference>
<keyword evidence="11" id="KW-1185">Reference proteome</keyword>
<evidence type="ECO:0000256" key="8">
    <source>
        <dbReference type="SAM" id="MobiDB-lite"/>
    </source>
</evidence>
<keyword evidence="3" id="KW-1003">Cell membrane</keyword>
<evidence type="ECO:0000256" key="2">
    <source>
        <dbReference type="ARBA" id="ARBA00022448"/>
    </source>
</evidence>
<dbReference type="PANTHER" id="PTHR33281">
    <property type="entry name" value="UPF0187 PROTEIN YNEE"/>
    <property type="match status" value="1"/>
</dbReference>
<keyword evidence="5 9" id="KW-1133">Transmembrane helix</keyword>
<proteinExistence type="predicted"/>
<keyword evidence="4 9" id="KW-0812">Transmembrane</keyword>
<dbReference type="Pfam" id="PF25539">
    <property type="entry name" value="Bestrophin_2"/>
    <property type="match status" value="2"/>
</dbReference>
<gene>
    <name evidence="10" type="ORF">LshimejAT787_0904780</name>
</gene>
<dbReference type="Proteomes" id="UP001063166">
    <property type="component" value="Unassembled WGS sequence"/>
</dbReference>
<dbReference type="OrthoDB" id="1368at2759"/>
<name>A0A9P3PSJ2_LYOSH</name>
<evidence type="ECO:0000256" key="9">
    <source>
        <dbReference type="SAM" id="Phobius"/>
    </source>
</evidence>
<feature type="transmembrane region" description="Helical" evidence="9">
    <location>
        <begin position="414"/>
        <end position="433"/>
    </location>
</feature>
<keyword evidence="7 9" id="KW-0472">Membrane</keyword>
<comment type="caution">
    <text evidence="10">The sequence shown here is derived from an EMBL/GenBank/DDBJ whole genome shotgun (WGS) entry which is preliminary data.</text>
</comment>
<feature type="region of interest" description="Disordered" evidence="8">
    <location>
        <begin position="240"/>
        <end position="270"/>
    </location>
</feature>
<comment type="subcellular location">
    <subcellularLocation>
        <location evidence="1">Cell membrane</location>
        <topology evidence="1">Multi-pass membrane protein</topology>
    </subcellularLocation>
</comment>
<dbReference type="InterPro" id="IPR044669">
    <property type="entry name" value="YneE/VCCN1/2-like"/>
</dbReference>
<dbReference type="GO" id="GO:0005886">
    <property type="term" value="C:plasma membrane"/>
    <property type="evidence" value="ECO:0007669"/>
    <property type="project" value="UniProtKB-SubCell"/>
</dbReference>
<feature type="transmembrane region" description="Helical" evidence="9">
    <location>
        <begin position="76"/>
        <end position="95"/>
    </location>
</feature>
<evidence type="ECO:0000256" key="7">
    <source>
        <dbReference type="ARBA" id="ARBA00023136"/>
    </source>
</evidence>
<reference evidence="10" key="1">
    <citation type="submission" date="2022-07" db="EMBL/GenBank/DDBJ databases">
        <title>The genome of Lyophyllum shimeji provides insight into the initial evolution of ectomycorrhizal fungal genome.</title>
        <authorList>
            <person name="Kobayashi Y."/>
            <person name="Shibata T."/>
            <person name="Hirakawa H."/>
            <person name="Shigenobu S."/>
            <person name="Nishiyama T."/>
            <person name="Yamada A."/>
            <person name="Hasebe M."/>
            <person name="Kawaguchi M."/>
        </authorList>
    </citation>
    <scope>NUCLEOTIDE SEQUENCE</scope>
    <source>
        <strain evidence="10">AT787</strain>
    </source>
</reference>
<dbReference type="EMBL" id="BRPK01000009">
    <property type="protein sequence ID" value="GLB41263.1"/>
    <property type="molecule type" value="Genomic_DNA"/>
</dbReference>
<keyword evidence="6" id="KW-0406">Ion transport</keyword>
<evidence type="ECO:0000256" key="5">
    <source>
        <dbReference type="ARBA" id="ARBA00022989"/>
    </source>
</evidence>
<keyword evidence="2" id="KW-0813">Transport</keyword>
<feature type="region of interest" description="Disordered" evidence="8">
    <location>
        <begin position="201"/>
        <end position="226"/>
    </location>
</feature>
<organism evidence="10 11">
    <name type="scientific">Lyophyllum shimeji</name>
    <name type="common">Hon-shimeji</name>
    <name type="synonym">Tricholoma shimeji</name>
    <dbReference type="NCBI Taxonomy" id="47721"/>
    <lineage>
        <taxon>Eukaryota</taxon>
        <taxon>Fungi</taxon>
        <taxon>Dikarya</taxon>
        <taxon>Basidiomycota</taxon>
        <taxon>Agaricomycotina</taxon>
        <taxon>Agaricomycetes</taxon>
        <taxon>Agaricomycetidae</taxon>
        <taxon>Agaricales</taxon>
        <taxon>Tricholomatineae</taxon>
        <taxon>Lyophyllaceae</taxon>
        <taxon>Lyophyllum</taxon>
    </lineage>
</organism>
<dbReference type="PANTHER" id="PTHR33281:SF19">
    <property type="entry name" value="VOLTAGE-DEPENDENT ANION CHANNEL-FORMING PROTEIN YNEE"/>
    <property type="match status" value="1"/>
</dbReference>
<evidence type="ECO:0000256" key="3">
    <source>
        <dbReference type="ARBA" id="ARBA00022475"/>
    </source>
</evidence>
<accession>A0A9P3PSJ2</accession>
<feature type="transmembrane region" description="Helical" evidence="9">
    <location>
        <begin position="389"/>
        <end position="408"/>
    </location>
</feature>
<evidence type="ECO:0000313" key="11">
    <source>
        <dbReference type="Proteomes" id="UP001063166"/>
    </source>
</evidence>
<evidence type="ECO:0000256" key="6">
    <source>
        <dbReference type="ARBA" id="ARBA00023065"/>
    </source>
</evidence>
<feature type="transmembrane region" description="Helical" evidence="9">
    <location>
        <begin position="42"/>
        <end position="64"/>
    </location>
</feature>
<protein>
    <submittedName>
        <fullName evidence="10">Bestrophin, RFP-TM, chloride channel</fullName>
    </submittedName>
</protein>